<dbReference type="AlphaFoldDB" id="A0A916XI94"/>
<keyword evidence="1" id="KW-0472">Membrane</keyword>
<dbReference type="GO" id="GO:0016491">
    <property type="term" value="F:oxidoreductase activity"/>
    <property type="evidence" value="ECO:0007669"/>
    <property type="project" value="InterPro"/>
</dbReference>
<feature type="transmembrane region" description="Helical" evidence="1">
    <location>
        <begin position="42"/>
        <end position="64"/>
    </location>
</feature>
<feature type="transmembrane region" description="Helical" evidence="1">
    <location>
        <begin position="158"/>
        <end position="178"/>
    </location>
</feature>
<keyword evidence="4" id="KW-1185">Reference proteome</keyword>
<dbReference type="Gene3D" id="2.60.120.260">
    <property type="entry name" value="Galactose-binding domain-like"/>
    <property type="match status" value="1"/>
</dbReference>
<dbReference type="Pfam" id="PF00578">
    <property type="entry name" value="AhpC-TSA"/>
    <property type="match status" value="1"/>
</dbReference>
<dbReference type="PANTHER" id="PTHR46388:SF2">
    <property type="entry name" value="NHL REPEAT-CONTAINING PROTEIN 2"/>
    <property type="match status" value="1"/>
</dbReference>
<organism evidence="3 4">
    <name type="scientific">Chelatococcus reniformis</name>
    <dbReference type="NCBI Taxonomy" id="1494448"/>
    <lineage>
        <taxon>Bacteria</taxon>
        <taxon>Pseudomonadati</taxon>
        <taxon>Pseudomonadota</taxon>
        <taxon>Alphaproteobacteria</taxon>
        <taxon>Hyphomicrobiales</taxon>
        <taxon>Chelatococcaceae</taxon>
        <taxon>Chelatococcus</taxon>
    </lineage>
</organism>
<evidence type="ECO:0000313" key="4">
    <source>
        <dbReference type="Proteomes" id="UP000637002"/>
    </source>
</evidence>
<proteinExistence type="predicted"/>
<feature type="transmembrane region" description="Helical" evidence="1">
    <location>
        <begin position="198"/>
        <end position="219"/>
    </location>
</feature>
<dbReference type="InterPro" id="IPR013766">
    <property type="entry name" value="Thioredoxin_domain"/>
</dbReference>
<name>A0A916XI94_9HYPH</name>
<evidence type="ECO:0000313" key="3">
    <source>
        <dbReference type="EMBL" id="GGC75418.1"/>
    </source>
</evidence>
<sequence>MALFVLAYLAGVLTIASPCIWPILPFALARADGPFRRTALPMLLGLALAFGAAASLAAIAGGWAVEASRYGRAGALLLMTLVGLSLLWPGLAARLTAPVVAAGSRLADWSGTRWPSGTPASLALGVATGLLWAPCAGPVLGLILTGAALGGPRIETSLLLLTYGLGAATSLAAGLLLGRRLLAAVGGWVRWGERLRPALGGAVLAAVATIWLGLDASLLTRWSAAGTIRIEQGLVDGLGSGRDLAGPGSPAQAAADPMEAGPFGALLGAGPWLNAQPLRAEDLRGKVVLVNFWTYSCINCLRVLPHVRTWAERYRHQGLVVVGVHTPEFAFEKDVGNVSRAAATLGVGYPVAIDNDFAVWRGFGNQAWPAIYIFGADGRLRHRVLGEGGYERSDEVLRQLLADAGAAPPAAAAGPVVGEGTQAAADARDLHSGETYVGYAQASNFASPGGIWEDAPNRYRPLAALPLDRWSLTGTWTVGREFATLDDPSGRIAYRFHARDLHLVLAPSAPGRPVRFRVRLDGAAPGADHGTDVDADGWGRVDSPRLYQLVRQAERVADRTFEIEFLDAGVRAYAFTFG</sequence>
<comment type="caution">
    <text evidence="3">The sequence shown here is derived from an EMBL/GenBank/DDBJ whole genome shotgun (WGS) entry which is preliminary data.</text>
</comment>
<accession>A0A916XI94</accession>
<feature type="domain" description="Thioredoxin" evidence="2">
    <location>
        <begin position="245"/>
        <end position="402"/>
    </location>
</feature>
<reference evidence="3" key="2">
    <citation type="submission" date="2020-09" db="EMBL/GenBank/DDBJ databases">
        <authorList>
            <person name="Sun Q."/>
            <person name="Zhou Y."/>
        </authorList>
    </citation>
    <scope>NUCLEOTIDE SEQUENCE</scope>
    <source>
        <strain evidence="3">CGMCC 1.12919</strain>
    </source>
</reference>
<feature type="transmembrane region" description="Helical" evidence="1">
    <location>
        <begin position="122"/>
        <end position="146"/>
    </location>
</feature>
<dbReference type="InterPro" id="IPR000866">
    <property type="entry name" value="AhpC/TSA"/>
</dbReference>
<gene>
    <name evidence="3" type="ORF">GCM10010994_37340</name>
</gene>
<evidence type="ECO:0000256" key="1">
    <source>
        <dbReference type="SAM" id="Phobius"/>
    </source>
</evidence>
<dbReference type="GO" id="GO:0016209">
    <property type="term" value="F:antioxidant activity"/>
    <property type="evidence" value="ECO:0007669"/>
    <property type="project" value="InterPro"/>
</dbReference>
<dbReference type="Gene3D" id="3.40.30.10">
    <property type="entry name" value="Glutaredoxin"/>
    <property type="match status" value="1"/>
</dbReference>
<dbReference type="Proteomes" id="UP000637002">
    <property type="component" value="Unassembled WGS sequence"/>
</dbReference>
<protein>
    <submittedName>
        <fullName evidence="3">Cytochrome C biogenesis protein DipZ</fullName>
    </submittedName>
</protein>
<evidence type="ECO:0000259" key="2">
    <source>
        <dbReference type="PROSITE" id="PS51352"/>
    </source>
</evidence>
<dbReference type="PANTHER" id="PTHR46388">
    <property type="entry name" value="NHL REPEAT-CONTAINING PROTEIN 2"/>
    <property type="match status" value="1"/>
</dbReference>
<keyword evidence="1" id="KW-0812">Transmembrane</keyword>
<dbReference type="InterPro" id="IPR041017">
    <property type="entry name" value="Thioredoxin_10"/>
</dbReference>
<keyword evidence="1" id="KW-1133">Transmembrane helix</keyword>
<feature type="transmembrane region" description="Helical" evidence="1">
    <location>
        <begin position="76"/>
        <end position="102"/>
    </location>
</feature>
<reference evidence="3" key="1">
    <citation type="journal article" date="2014" name="Int. J. Syst. Evol. Microbiol.">
        <title>Complete genome sequence of Corynebacterium casei LMG S-19264T (=DSM 44701T), isolated from a smear-ripened cheese.</title>
        <authorList>
            <consortium name="US DOE Joint Genome Institute (JGI-PGF)"/>
            <person name="Walter F."/>
            <person name="Albersmeier A."/>
            <person name="Kalinowski J."/>
            <person name="Ruckert C."/>
        </authorList>
    </citation>
    <scope>NUCLEOTIDE SEQUENCE</scope>
    <source>
        <strain evidence="3">CGMCC 1.12919</strain>
    </source>
</reference>
<dbReference type="Pfam" id="PF17991">
    <property type="entry name" value="Thioredoxin_10"/>
    <property type="match status" value="1"/>
</dbReference>
<dbReference type="InterPro" id="IPR036249">
    <property type="entry name" value="Thioredoxin-like_sf"/>
</dbReference>
<dbReference type="PROSITE" id="PS51352">
    <property type="entry name" value="THIOREDOXIN_2"/>
    <property type="match status" value="1"/>
</dbReference>
<dbReference type="EMBL" id="BMGG01000006">
    <property type="protein sequence ID" value="GGC75418.1"/>
    <property type="molecule type" value="Genomic_DNA"/>
</dbReference>
<dbReference type="SUPFAM" id="SSF52833">
    <property type="entry name" value="Thioredoxin-like"/>
    <property type="match status" value="1"/>
</dbReference>
<dbReference type="RefSeq" id="WP_188610679.1">
    <property type="nucleotide sequence ID" value="NZ_BMGG01000006.1"/>
</dbReference>